<dbReference type="Pfam" id="PF00583">
    <property type="entry name" value="Acetyltransf_1"/>
    <property type="match status" value="1"/>
</dbReference>
<evidence type="ECO:0000313" key="3">
    <source>
        <dbReference type="Proteomes" id="UP000070463"/>
    </source>
</evidence>
<dbReference type="AlphaFoldDB" id="A0A133ULA3"/>
<reference evidence="2 3" key="1">
    <citation type="journal article" date="2016" name="Sci. Rep.">
        <title>Metabolic traits of an uncultured archaeal lineage -MSBL1- from brine pools of the Red Sea.</title>
        <authorList>
            <person name="Mwirichia R."/>
            <person name="Alam I."/>
            <person name="Rashid M."/>
            <person name="Vinu M."/>
            <person name="Ba-Alawi W."/>
            <person name="Anthony Kamau A."/>
            <person name="Kamanda Ngugi D."/>
            <person name="Goker M."/>
            <person name="Klenk H.P."/>
            <person name="Bajic V."/>
            <person name="Stingl U."/>
        </authorList>
    </citation>
    <scope>NUCLEOTIDE SEQUENCE [LARGE SCALE GENOMIC DNA]</scope>
    <source>
        <strain evidence="2">SCGC-AAA259I09</strain>
    </source>
</reference>
<evidence type="ECO:0000313" key="2">
    <source>
        <dbReference type="EMBL" id="KXA94967.1"/>
    </source>
</evidence>
<dbReference type="InterPro" id="IPR016181">
    <property type="entry name" value="Acyl_CoA_acyltransferase"/>
</dbReference>
<dbReference type="SUPFAM" id="SSF55729">
    <property type="entry name" value="Acyl-CoA N-acyltransferases (Nat)"/>
    <property type="match status" value="1"/>
</dbReference>
<dbReference type="GO" id="GO:0016747">
    <property type="term" value="F:acyltransferase activity, transferring groups other than amino-acyl groups"/>
    <property type="evidence" value="ECO:0007669"/>
    <property type="project" value="InterPro"/>
</dbReference>
<dbReference type="Gene3D" id="3.40.630.30">
    <property type="match status" value="1"/>
</dbReference>
<dbReference type="EMBL" id="LHXR01000158">
    <property type="protein sequence ID" value="KXA94967.1"/>
    <property type="molecule type" value="Genomic_DNA"/>
</dbReference>
<organism evidence="2 3">
    <name type="scientific">candidate division MSBL1 archaeon SCGC-AAA259I09</name>
    <dbReference type="NCBI Taxonomy" id="1698267"/>
    <lineage>
        <taxon>Archaea</taxon>
        <taxon>Methanobacteriati</taxon>
        <taxon>Methanobacteriota</taxon>
        <taxon>candidate division MSBL1</taxon>
    </lineage>
</organism>
<gene>
    <name evidence="2" type="ORF">AKJ37_07150</name>
</gene>
<proteinExistence type="predicted"/>
<feature type="non-terminal residue" evidence="2">
    <location>
        <position position="1"/>
    </location>
</feature>
<dbReference type="InterPro" id="IPR000182">
    <property type="entry name" value="GNAT_dom"/>
</dbReference>
<keyword evidence="3" id="KW-1185">Reference proteome</keyword>
<sequence length="60" mass="6779">GLGEKLVDSIIGVAEDKNLDYIWGTVKKENTSMINLCKKLGFEIENENGTVKAVLKLRWR</sequence>
<comment type="caution">
    <text evidence="2">The sequence shown here is derived from an EMBL/GenBank/DDBJ whole genome shotgun (WGS) entry which is preliminary data.</text>
</comment>
<evidence type="ECO:0000259" key="1">
    <source>
        <dbReference type="Pfam" id="PF00583"/>
    </source>
</evidence>
<name>A0A133ULA3_9EURY</name>
<accession>A0A133ULA3</accession>
<dbReference type="Proteomes" id="UP000070463">
    <property type="component" value="Unassembled WGS sequence"/>
</dbReference>
<protein>
    <recommendedName>
        <fullName evidence="1">N-acetyltransferase domain-containing protein</fullName>
    </recommendedName>
</protein>
<feature type="domain" description="N-acetyltransferase" evidence="1">
    <location>
        <begin position="1"/>
        <end position="42"/>
    </location>
</feature>